<dbReference type="InterPro" id="IPR017510">
    <property type="entry name" value="RtcB2"/>
</dbReference>
<feature type="region of interest" description="Disordered" evidence="12">
    <location>
        <begin position="378"/>
        <end position="409"/>
    </location>
</feature>
<organism evidence="13 14">
    <name type="scientific">Methylobacterium aquaticum</name>
    <dbReference type="NCBI Taxonomy" id="270351"/>
    <lineage>
        <taxon>Bacteria</taxon>
        <taxon>Pseudomonadati</taxon>
        <taxon>Pseudomonadota</taxon>
        <taxon>Alphaproteobacteria</taxon>
        <taxon>Hyphomicrobiales</taxon>
        <taxon>Methylobacteriaceae</taxon>
        <taxon>Methylobacterium</taxon>
    </lineage>
</organism>
<dbReference type="Pfam" id="PF01139">
    <property type="entry name" value="RtcB"/>
    <property type="match status" value="2"/>
</dbReference>
<dbReference type="GO" id="GO:0046872">
    <property type="term" value="F:metal ion binding"/>
    <property type="evidence" value="ECO:0007669"/>
    <property type="project" value="UniProtKB-UniRule"/>
</dbReference>
<feature type="binding site" evidence="9">
    <location>
        <position position="278"/>
    </location>
    <ligand>
        <name>GMP</name>
        <dbReference type="ChEBI" id="CHEBI:58115"/>
    </ligand>
</feature>
<evidence type="ECO:0000256" key="2">
    <source>
        <dbReference type="ARBA" id="ARBA00022723"/>
    </source>
</evidence>
<evidence type="ECO:0000256" key="10">
    <source>
        <dbReference type="PIRSR" id="PIRSR601233-3"/>
    </source>
</evidence>
<evidence type="ECO:0000256" key="9">
    <source>
        <dbReference type="PIRSR" id="PIRSR601233-2"/>
    </source>
</evidence>
<feature type="binding site" evidence="10">
    <location>
        <position position="169"/>
    </location>
    <ligand>
        <name>Mn(2+)</name>
        <dbReference type="ChEBI" id="CHEBI:29035"/>
        <label>2</label>
    </ligand>
</feature>
<feature type="binding site" evidence="9">
    <location>
        <begin position="240"/>
        <end position="241"/>
    </location>
    <ligand>
        <name>GMP</name>
        <dbReference type="ChEBI" id="CHEBI:58115"/>
    </ligand>
</feature>
<keyword evidence="2 10" id="KW-0479">Metal-binding</keyword>
<dbReference type="EMBL" id="LABX01000081">
    <property type="protein sequence ID" value="KMO35817.1"/>
    <property type="molecule type" value="Genomic_DNA"/>
</dbReference>
<keyword evidence="6 10" id="KW-0464">Manganese</keyword>
<dbReference type="EC" id="6.5.1.-" evidence="11"/>
<dbReference type="Proteomes" id="UP000035929">
    <property type="component" value="Unassembled WGS sequence"/>
</dbReference>
<comment type="cofactor">
    <cofactor evidence="10 11">
        <name>Mn(2+)</name>
        <dbReference type="ChEBI" id="CHEBI:29035"/>
    </cofactor>
    <text evidence="10 11">Binds 2 manganese ions per subunit.</text>
</comment>
<evidence type="ECO:0000256" key="7">
    <source>
        <dbReference type="ARBA" id="ARBA00047746"/>
    </source>
</evidence>
<dbReference type="PANTHER" id="PTHR11118">
    <property type="entry name" value="RNA-SPLICING LIGASE RTCB HOMOLOG"/>
    <property type="match status" value="1"/>
</dbReference>
<dbReference type="PATRIC" id="fig|270351.6.peg.7225"/>
<feature type="binding site" evidence="9">
    <location>
        <begin position="137"/>
        <end position="141"/>
    </location>
    <ligand>
        <name>GMP</name>
        <dbReference type="ChEBI" id="CHEBI:58115"/>
    </ligand>
</feature>
<comment type="catalytic activity">
    <reaction evidence="7">
        <text>a 3'-end 3'-phospho-ribonucleotide-RNA + a 5'-end dephospho-ribonucleoside-RNA + GTP = a ribonucleotidyl-ribonucleotide-RNA + GMP + diphosphate</text>
        <dbReference type="Rhea" id="RHEA:68076"/>
        <dbReference type="Rhea" id="RHEA-COMP:10463"/>
        <dbReference type="Rhea" id="RHEA-COMP:13936"/>
        <dbReference type="Rhea" id="RHEA-COMP:17355"/>
        <dbReference type="ChEBI" id="CHEBI:33019"/>
        <dbReference type="ChEBI" id="CHEBI:37565"/>
        <dbReference type="ChEBI" id="CHEBI:58115"/>
        <dbReference type="ChEBI" id="CHEBI:83062"/>
        <dbReference type="ChEBI" id="CHEBI:138284"/>
        <dbReference type="ChEBI" id="CHEBI:173118"/>
        <dbReference type="EC" id="6.5.1.8"/>
    </reaction>
</comment>
<feature type="binding site" evidence="10">
    <location>
        <position position="240"/>
    </location>
    <ligand>
        <name>Mn(2+)</name>
        <dbReference type="ChEBI" id="CHEBI:29035"/>
        <label>2</label>
    </ligand>
</feature>
<name>A0A0J6SQD1_9HYPH</name>
<comment type="subunit">
    <text evidence="11">Monomer.</text>
</comment>
<dbReference type="OrthoDB" id="9802323at2"/>
<evidence type="ECO:0000256" key="8">
    <source>
        <dbReference type="PIRSR" id="PIRSR601233-1"/>
    </source>
</evidence>
<dbReference type="AlphaFoldDB" id="A0A0J6SQD1"/>
<comment type="caution">
    <text evidence="13">The sequence shown here is derived from an EMBL/GenBank/DDBJ whole genome shotgun (WGS) entry which is preliminary data.</text>
</comment>
<dbReference type="NCBIfam" id="TIGR03073">
    <property type="entry name" value="release_rtcB"/>
    <property type="match status" value="1"/>
</dbReference>
<gene>
    <name evidence="11" type="primary">rtcB</name>
    <name evidence="13" type="ORF">VP06_11490</name>
</gene>
<evidence type="ECO:0000256" key="6">
    <source>
        <dbReference type="ARBA" id="ARBA00023211"/>
    </source>
</evidence>
<accession>A0A0J6SQD1</accession>
<evidence type="ECO:0000256" key="3">
    <source>
        <dbReference type="ARBA" id="ARBA00022741"/>
    </source>
</evidence>
<keyword evidence="1 11" id="KW-0436">Ligase</keyword>
<protein>
    <recommendedName>
        <fullName evidence="11">tRNA-splicing ligase RtcB</fullName>
        <ecNumber evidence="11">6.5.1.-</ecNumber>
    </recommendedName>
</protein>
<feature type="binding site" evidence="9">
    <location>
        <begin position="296"/>
        <end position="299"/>
    </location>
    <ligand>
        <name>GMP</name>
        <dbReference type="ChEBI" id="CHEBI:58115"/>
    </ligand>
</feature>
<keyword evidence="5 9" id="KW-0342">GTP-binding</keyword>
<dbReference type="InterPro" id="IPR036025">
    <property type="entry name" value="RtcB-like_sf"/>
</dbReference>
<feature type="compositionally biased region" description="Basic and acidic residues" evidence="12">
    <location>
        <begin position="381"/>
        <end position="396"/>
    </location>
</feature>
<keyword evidence="4" id="KW-0692">RNA repair</keyword>
<dbReference type="GO" id="GO:0003972">
    <property type="term" value="F:RNA ligase (ATP) activity"/>
    <property type="evidence" value="ECO:0007669"/>
    <property type="project" value="TreeGrafter"/>
</dbReference>
<sequence>MGNSIIATRAPGVRVVASASTWIEGEALRQLDETGALPGMRETVGMPDLHPGKNGPVGAAFLSEGLIRPTLVGSDIGCGMALWQTDLPARRADPERIAARLDGLDAPWDGDVAGWLTERGVPPTPYDAALGTVGHGNHFLEVQAVAEIRDADAAALIGLDPSRLALLVHTGSRGLGESILRAHTERHGASPLRADTPEAESYLAAHDAAVAWARANRDLVAHRALAALGAEGRCLLDLCHNGITPVDAGGCRCHLHRKGAAPADRGPVVVPGSRGDVSLLVEPVPDRADALWSLAHGAGRKLGRHEAKAKLKGRLRREDLARNPFGGVVVCGDERLLWEEAAPAYKPASSVVGDLEAAGLVRIVAVLHPRVTFKCSLDPDGPARADKQARLRERRSARAAKQSAKHPER</sequence>
<evidence type="ECO:0000256" key="4">
    <source>
        <dbReference type="ARBA" id="ARBA00022800"/>
    </source>
</evidence>
<dbReference type="Gene3D" id="3.90.1860.10">
    <property type="entry name" value="tRNA-splicing ligase RtcB"/>
    <property type="match status" value="2"/>
</dbReference>
<evidence type="ECO:0000256" key="5">
    <source>
        <dbReference type="ARBA" id="ARBA00023134"/>
    </source>
</evidence>
<feature type="binding site" evidence="10">
    <location>
        <position position="138"/>
    </location>
    <ligand>
        <name>Mn(2+)</name>
        <dbReference type="ChEBI" id="CHEBI:29035"/>
        <label>1</label>
    </ligand>
</feature>
<reference evidence="13 14" key="1">
    <citation type="submission" date="2015-03" db="EMBL/GenBank/DDBJ databases">
        <title>Genome sequencing of Methylobacterium aquaticum DSM16371 type strain.</title>
        <authorList>
            <person name="Chaudhry V."/>
            <person name="Patil P.B."/>
        </authorList>
    </citation>
    <scope>NUCLEOTIDE SEQUENCE [LARGE SCALE GENOMIC DNA]</scope>
    <source>
        <strain evidence="13 14">DSM 16371</strain>
    </source>
</reference>
<evidence type="ECO:0000313" key="13">
    <source>
        <dbReference type="EMBL" id="KMO35817.1"/>
    </source>
</evidence>
<dbReference type="GO" id="GO:0170057">
    <property type="term" value="F:RNA ligase (GTP) activity"/>
    <property type="evidence" value="ECO:0007669"/>
    <property type="project" value="UniProtKB-EC"/>
</dbReference>
<comment type="similarity">
    <text evidence="11">Belongs to the RtcB family.</text>
</comment>
<feature type="active site" description="GMP-histidine intermediate" evidence="8">
    <location>
        <position position="296"/>
    </location>
</feature>
<dbReference type="RefSeq" id="WP_048463885.1">
    <property type="nucleotide sequence ID" value="NZ_LABX01000081.1"/>
</dbReference>
<evidence type="ECO:0000256" key="1">
    <source>
        <dbReference type="ARBA" id="ARBA00022598"/>
    </source>
</evidence>
<proteinExistence type="inferred from homology"/>
<dbReference type="GO" id="GO:0005525">
    <property type="term" value="F:GTP binding"/>
    <property type="evidence" value="ECO:0007669"/>
    <property type="project" value="UniProtKB-KW"/>
</dbReference>
<evidence type="ECO:0000256" key="11">
    <source>
        <dbReference type="RuleBase" id="RU371113"/>
    </source>
</evidence>
<dbReference type="SUPFAM" id="SSF103365">
    <property type="entry name" value="Hypothetical protein PH1602"/>
    <property type="match status" value="1"/>
</dbReference>
<keyword evidence="3 9" id="KW-0547">Nucleotide-binding</keyword>
<dbReference type="GO" id="GO:0042245">
    <property type="term" value="P:RNA repair"/>
    <property type="evidence" value="ECO:0007669"/>
    <property type="project" value="UniProtKB-KW"/>
</dbReference>
<dbReference type="InterPro" id="IPR001233">
    <property type="entry name" value="RtcB"/>
</dbReference>
<dbReference type="GO" id="GO:0006396">
    <property type="term" value="P:RNA processing"/>
    <property type="evidence" value="ECO:0007669"/>
    <property type="project" value="InterPro"/>
</dbReference>
<evidence type="ECO:0000313" key="14">
    <source>
        <dbReference type="Proteomes" id="UP000035929"/>
    </source>
</evidence>
<dbReference type="NCBIfam" id="NF007153">
    <property type="entry name" value="PRK09588.1"/>
    <property type="match status" value="1"/>
</dbReference>
<dbReference type="PANTHER" id="PTHR11118:SF1">
    <property type="entry name" value="RNA-SPLICING LIGASE RTCB HOMOLOG"/>
    <property type="match status" value="1"/>
</dbReference>
<evidence type="ECO:0000256" key="12">
    <source>
        <dbReference type="SAM" id="MobiDB-lite"/>
    </source>
</evidence>